<gene>
    <name evidence="1" type="ORF">T4D_4878</name>
</gene>
<keyword evidence="2" id="KW-1185">Reference proteome</keyword>
<dbReference type="EMBL" id="JYDT01000005">
    <property type="protein sequence ID" value="KRY92886.1"/>
    <property type="molecule type" value="Genomic_DNA"/>
</dbReference>
<protein>
    <submittedName>
        <fullName evidence="1">Uncharacterized protein</fullName>
    </submittedName>
</protein>
<sequence length="254" mass="28958">MIGHDTFHCELQLHDNISPCCPTEPLEIKEESSIASWHIFVANIWSSEPEMSEASDLRIFAEIKDQISMIEVLYHETDAFQKAQGQGEDLKGAEHLGRRTDQGNEASTSGPGKVIRQHIKKFVQVLPVNSFAYAQYDHLRRTIDVLIALGKDPRKGEMSPTEITTAISRDRLPTPVRIEWNKKTKADQTMAANLGRSWQTDEARAQDLNWLARTKWRRCEDSLRIEETPEMETALLHKRNAAHAALYSMRTHQG</sequence>
<proteinExistence type="predicted"/>
<comment type="caution">
    <text evidence="1">The sequence shown here is derived from an EMBL/GenBank/DDBJ whole genome shotgun (WGS) entry which is preliminary data.</text>
</comment>
<organism evidence="1 2">
    <name type="scientific">Trichinella pseudospiralis</name>
    <name type="common">Parasitic roundworm</name>
    <dbReference type="NCBI Taxonomy" id="6337"/>
    <lineage>
        <taxon>Eukaryota</taxon>
        <taxon>Metazoa</taxon>
        <taxon>Ecdysozoa</taxon>
        <taxon>Nematoda</taxon>
        <taxon>Enoplea</taxon>
        <taxon>Dorylaimia</taxon>
        <taxon>Trichinellida</taxon>
        <taxon>Trichinellidae</taxon>
        <taxon>Trichinella</taxon>
    </lineage>
</organism>
<reference evidence="1 2" key="1">
    <citation type="submission" date="2015-01" db="EMBL/GenBank/DDBJ databases">
        <title>Evolution of Trichinella species and genotypes.</title>
        <authorList>
            <person name="Korhonen P.K."/>
            <person name="Edoardo P."/>
            <person name="Giuseppe L.R."/>
            <person name="Gasser R.B."/>
        </authorList>
    </citation>
    <scope>NUCLEOTIDE SEQUENCE [LARGE SCALE GENOMIC DNA]</scope>
    <source>
        <strain evidence="1">ISS470</strain>
    </source>
</reference>
<name>A0A0V1G3J4_TRIPS</name>
<evidence type="ECO:0000313" key="1">
    <source>
        <dbReference type="EMBL" id="KRY92886.1"/>
    </source>
</evidence>
<dbReference type="OrthoDB" id="5943019at2759"/>
<dbReference type="AlphaFoldDB" id="A0A0V1G3J4"/>
<evidence type="ECO:0000313" key="2">
    <source>
        <dbReference type="Proteomes" id="UP000054995"/>
    </source>
</evidence>
<accession>A0A0V1G3J4</accession>
<dbReference type="Proteomes" id="UP000054995">
    <property type="component" value="Unassembled WGS sequence"/>
</dbReference>